<protein>
    <submittedName>
        <fullName evidence="1">Uncharacterized protein</fullName>
    </submittedName>
</protein>
<dbReference type="Proteomes" id="UP001596105">
    <property type="component" value="Unassembled WGS sequence"/>
</dbReference>
<keyword evidence="2" id="KW-1185">Reference proteome</keyword>
<proteinExistence type="predicted"/>
<reference evidence="2" key="1">
    <citation type="journal article" date="2019" name="Int. J. Syst. Evol. Microbiol.">
        <title>The Global Catalogue of Microorganisms (GCM) 10K type strain sequencing project: providing services to taxonomists for standard genome sequencing and annotation.</title>
        <authorList>
            <consortium name="The Broad Institute Genomics Platform"/>
            <consortium name="The Broad Institute Genome Sequencing Center for Infectious Disease"/>
            <person name="Wu L."/>
            <person name="Ma J."/>
        </authorList>
    </citation>
    <scope>NUCLEOTIDE SEQUENCE [LARGE SCALE GENOMIC DNA]</scope>
    <source>
        <strain evidence="2">CCUG 57113</strain>
    </source>
</reference>
<dbReference type="EMBL" id="JBHSMH010000120">
    <property type="protein sequence ID" value="MFC5472285.1"/>
    <property type="molecule type" value="Genomic_DNA"/>
</dbReference>
<dbReference type="RefSeq" id="WP_209749798.1">
    <property type="nucleotide sequence ID" value="NZ_JBHSMH010000120.1"/>
</dbReference>
<sequence length="226" mass="27051">MISFILNLLFYRRSNPSFSNEELNDFEDLYIRAIQNNGVINYQYDFPKYRFIDYLIQEKNFVAHGSNIKDIELFETRKQTLFNGEYVNAIFATKDGIWPIFYAILDRSKVVNNFRNGCFKALNNKKYYFFSLTKKTLDKDPWTTGVIYFLLSESFEQTNKTRVHFDEWISRQETKPVLKLDVSKEDFEYINKISTHKPKESIIITWLLYKIRTSILGHSKRTDNFK</sequence>
<name>A0ABW0M3Y1_9BACL</name>
<evidence type="ECO:0000313" key="2">
    <source>
        <dbReference type="Proteomes" id="UP001596105"/>
    </source>
</evidence>
<evidence type="ECO:0000313" key="1">
    <source>
        <dbReference type="EMBL" id="MFC5472285.1"/>
    </source>
</evidence>
<accession>A0ABW0M3Y1</accession>
<organism evidence="1 2">
    <name type="scientific">Cohnella suwonensis</name>
    <dbReference type="NCBI Taxonomy" id="696072"/>
    <lineage>
        <taxon>Bacteria</taxon>
        <taxon>Bacillati</taxon>
        <taxon>Bacillota</taxon>
        <taxon>Bacilli</taxon>
        <taxon>Bacillales</taxon>
        <taxon>Paenibacillaceae</taxon>
        <taxon>Cohnella</taxon>
    </lineage>
</organism>
<gene>
    <name evidence="1" type="ORF">ACFPPD_26730</name>
</gene>
<comment type="caution">
    <text evidence="1">The sequence shown here is derived from an EMBL/GenBank/DDBJ whole genome shotgun (WGS) entry which is preliminary data.</text>
</comment>